<evidence type="ECO:0000313" key="4">
    <source>
        <dbReference type="Proteomes" id="UP000319263"/>
    </source>
</evidence>
<evidence type="ECO:0000256" key="1">
    <source>
        <dbReference type="ARBA" id="ARBA00022553"/>
    </source>
</evidence>
<feature type="domain" description="FHA" evidence="2">
    <location>
        <begin position="21"/>
        <end position="70"/>
    </location>
</feature>
<dbReference type="PANTHER" id="PTHR23308">
    <property type="entry name" value="NUCLEAR INHIBITOR OF PROTEIN PHOSPHATASE-1"/>
    <property type="match status" value="1"/>
</dbReference>
<dbReference type="SUPFAM" id="SSF49879">
    <property type="entry name" value="SMAD/FHA domain"/>
    <property type="match status" value="1"/>
</dbReference>
<dbReference type="InterPro" id="IPR050923">
    <property type="entry name" value="Cell_Proc_Reg/RNA_Proc"/>
</dbReference>
<dbReference type="InterPro" id="IPR008984">
    <property type="entry name" value="SMAD_FHA_dom_sf"/>
</dbReference>
<dbReference type="Gene3D" id="2.60.200.20">
    <property type="match status" value="1"/>
</dbReference>
<dbReference type="Proteomes" id="UP000319263">
    <property type="component" value="Chromosome"/>
</dbReference>
<reference evidence="3 4" key="1">
    <citation type="submission" date="2019-07" db="EMBL/GenBank/DDBJ databases">
        <title>Microlunatus dokdonensis sp. nov. isolated from the rhizospheric soil of the wild plant Elymus tsukushiensis.</title>
        <authorList>
            <person name="Ghim S.-Y."/>
            <person name="Hwang Y.-J."/>
            <person name="Son J.-S."/>
            <person name="Shin J.-H."/>
        </authorList>
    </citation>
    <scope>NUCLEOTIDE SEQUENCE [LARGE SCALE GENOMIC DNA]</scope>
    <source>
        <strain evidence="3 4">KUDC0627</strain>
    </source>
</reference>
<protein>
    <submittedName>
        <fullName evidence="3">FHA domain-containing protein</fullName>
    </submittedName>
</protein>
<dbReference type="PROSITE" id="PS50006">
    <property type="entry name" value="FHA_DOMAIN"/>
    <property type="match status" value="1"/>
</dbReference>
<dbReference type="Pfam" id="PF00498">
    <property type="entry name" value="FHA"/>
    <property type="match status" value="1"/>
</dbReference>
<sequence>MAELDRSLPTLPLSDSSSPVLVIGRRPDCDVVLRDEATSRVHAVLMLYARRWYVIDRESTNGTFVNERRIWGTAAVRPGDRLSLGPITFRLANPGVPDLVSTR</sequence>
<dbReference type="CDD" id="cd00060">
    <property type="entry name" value="FHA"/>
    <property type="match status" value="1"/>
</dbReference>
<keyword evidence="4" id="KW-1185">Reference proteome</keyword>
<dbReference type="InterPro" id="IPR000253">
    <property type="entry name" value="FHA_dom"/>
</dbReference>
<evidence type="ECO:0000259" key="2">
    <source>
        <dbReference type="PROSITE" id="PS50006"/>
    </source>
</evidence>
<proteinExistence type="predicted"/>
<evidence type="ECO:0000313" key="3">
    <source>
        <dbReference type="EMBL" id="QDP98838.1"/>
    </source>
</evidence>
<accession>A0A516Q5Y3</accession>
<gene>
    <name evidence="3" type="ORF">FOE78_15725</name>
</gene>
<dbReference type="EMBL" id="CP041692">
    <property type="protein sequence ID" value="QDP98838.1"/>
    <property type="molecule type" value="Genomic_DNA"/>
</dbReference>
<dbReference type="OrthoDB" id="277520at2"/>
<organism evidence="3 4">
    <name type="scientific">Microlunatus elymi</name>
    <dbReference type="NCBI Taxonomy" id="2596828"/>
    <lineage>
        <taxon>Bacteria</taxon>
        <taxon>Bacillati</taxon>
        <taxon>Actinomycetota</taxon>
        <taxon>Actinomycetes</taxon>
        <taxon>Propionibacteriales</taxon>
        <taxon>Propionibacteriaceae</taxon>
        <taxon>Microlunatus</taxon>
    </lineage>
</organism>
<dbReference type="SMART" id="SM00240">
    <property type="entry name" value="FHA"/>
    <property type="match status" value="1"/>
</dbReference>
<dbReference type="AlphaFoldDB" id="A0A516Q5Y3"/>
<dbReference type="KEGG" id="mik:FOE78_15725"/>
<name>A0A516Q5Y3_9ACTN</name>
<keyword evidence="1" id="KW-0597">Phosphoprotein</keyword>